<proteinExistence type="predicted"/>
<evidence type="ECO:0000313" key="1">
    <source>
        <dbReference type="EMBL" id="TQM45725.1"/>
    </source>
</evidence>
<dbReference type="Proteomes" id="UP000319818">
    <property type="component" value="Unassembled WGS sequence"/>
</dbReference>
<keyword evidence="2" id="KW-1185">Reference proteome</keyword>
<dbReference type="OrthoDB" id="9790035at2"/>
<dbReference type="InterPro" id="IPR036188">
    <property type="entry name" value="FAD/NAD-bd_sf"/>
</dbReference>
<accession>A0A543GI28</accession>
<organism evidence="1 2">
    <name type="scientific">Pseudonocardia cypriaca</name>
    <dbReference type="NCBI Taxonomy" id="882449"/>
    <lineage>
        <taxon>Bacteria</taxon>
        <taxon>Bacillati</taxon>
        <taxon>Actinomycetota</taxon>
        <taxon>Actinomycetes</taxon>
        <taxon>Pseudonocardiales</taxon>
        <taxon>Pseudonocardiaceae</taxon>
        <taxon>Pseudonocardia</taxon>
    </lineage>
</organism>
<gene>
    <name evidence="1" type="ORF">FB388_3125</name>
</gene>
<protein>
    <submittedName>
        <fullName evidence="1">2-polyprenyl-6-methoxyphenol hydroxylase-like FAD-dependent oxidoreductase</fullName>
    </submittedName>
</protein>
<dbReference type="SUPFAM" id="SSF51905">
    <property type="entry name" value="FAD/NAD(P)-binding domain"/>
    <property type="match status" value="1"/>
</dbReference>
<dbReference type="AlphaFoldDB" id="A0A543GI28"/>
<dbReference type="EMBL" id="VFPH01000001">
    <property type="protein sequence ID" value="TQM45725.1"/>
    <property type="molecule type" value="Genomic_DNA"/>
</dbReference>
<comment type="caution">
    <text evidence="1">The sequence shown here is derived from an EMBL/GenBank/DDBJ whole genome shotgun (WGS) entry which is preliminary data.</text>
</comment>
<sequence>MSGLCAAMLLARDGHHVTVLERDPAPPPVPQDAWGHWDRRGCAQFRLPHYMLPRFRRLLEAELPDVAAALVAAGAARYDVVAQLPDTVTGGRRADDDRFAVLTARRPVLEAVVAQAAATEPGVGVRRGVAVRSLLTAGSDLAGVPHVAGVVTGKGEVLAADLVVDAGGRRSALPDLLAAAGVTGVVEEREECGFVYYGRHFHSPDGLPPQLGSLNQQYDSVSLLTLPADRNTWSVTIIAGSRDRELRALRDPDRWRAAVRSYPLVAHWLDADPIDDGVAVMAGIEDRIRRFAGPDGEGEPVVTGVVAVGDAWSCTNPTLGRGTSTALWHAVLLRDLLRTDDAPAALARRWWDSTAQLLEPWYRATIAADRTRLAEIERDRAGVPSPPADPAGRVGKALVAGAGRDPDVLRDALEIASMLTLPSEVLGRPGAAERALAAGGGAPQYPLPGPDRRALLSVVEDAVAAPAG</sequence>
<dbReference type="Gene3D" id="3.50.50.60">
    <property type="entry name" value="FAD/NAD(P)-binding domain"/>
    <property type="match status" value="1"/>
</dbReference>
<name>A0A543GI28_9PSEU</name>
<evidence type="ECO:0000313" key="2">
    <source>
        <dbReference type="Proteomes" id="UP000319818"/>
    </source>
</evidence>
<reference evidence="1 2" key="1">
    <citation type="submission" date="2019-06" db="EMBL/GenBank/DDBJ databases">
        <title>Sequencing the genomes of 1000 actinobacteria strains.</title>
        <authorList>
            <person name="Klenk H.-P."/>
        </authorList>
    </citation>
    <scope>NUCLEOTIDE SEQUENCE [LARGE SCALE GENOMIC DNA]</scope>
    <source>
        <strain evidence="1 2">DSM 45511</strain>
    </source>
</reference>